<accession>A0ABT8X7S5</accession>
<reference evidence="2" key="1">
    <citation type="submission" date="2023-07" db="EMBL/GenBank/DDBJ databases">
        <title>Two novel species in the genus Flavivirga.</title>
        <authorList>
            <person name="Kwon K."/>
        </authorList>
    </citation>
    <scope>NUCLEOTIDE SEQUENCE</scope>
    <source>
        <strain evidence="2">KACC 14157</strain>
    </source>
</reference>
<evidence type="ECO:0000313" key="2">
    <source>
        <dbReference type="EMBL" id="MDO5989737.1"/>
    </source>
</evidence>
<protein>
    <submittedName>
        <fullName evidence="2">DUF5703 domain-containing protein</fullName>
    </submittedName>
</protein>
<sequence>MIIITVSNGQSLNSNLSNYDITWNTQSENPGESMPLGDGDVGLNAWVEKTSYYLMFLSLGHSMKIIKC</sequence>
<comment type="caution">
    <text evidence="2">The sequence shown here is derived from an EMBL/GenBank/DDBJ whole genome shotgun (WGS) entry which is preliminary data.</text>
</comment>
<dbReference type="InterPro" id="IPR043757">
    <property type="entry name" value="DUF5703_N"/>
</dbReference>
<dbReference type="Pfam" id="PF18961">
    <property type="entry name" value="DUF5703_N"/>
    <property type="match status" value="1"/>
</dbReference>
<feature type="domain" description="DUF5703" evidence="1">
    <location>
        <begin position="22"/>
        <end position="52"/>
    </location>
</feature>
<proteinExistence type="predicted"/>
<gene>
    <name evidence="2" type="ORF">Q4Q39_20225</name>
</gene>
<organism evidence="2 3">
    <name type="scientific">Flavivirga amylovorans</name>
    <dbReference type="NCBI Taxonomy" id="870486"/>
    <lineage>
        <taxon>Bacteria</taxon>
        <taxon>Pseudomonadati</taxon>
        <taxon>Bacteroidota</taxon>
        <taxon>Flavobacteriia</taxon>
        <taxon>Flavobacteriales</taxon>
        <taxon>Flavobacteriaceae</taxon>
        <taxon>Flavivirga</taxon>
    </lineage>
</organism>
<dbReference type="EMBL" id="JAUOEM010000011">
    <property type="protein sequence ID" value="MDO5989737.1"/>
    <property type="molecule type" value="Genomic_DNA"/>
</dbReference>
<keyword evidence="3" id="KW-1185">Reference proteome</keyword>
<evidence type="ECO:0000313" key="3">
    <source>
        <dbReference type="Proteomes" id="UP001176891"/>
    </source>
</evidence>
<dbReference type="Proteomes" id="UP001176891">
    <property type="component" value="Unassembled WGS sequence"/>
</dbReference>
<name>A0ABT8X7S5_9FLAO</name>
<evidence type="ECO:0000259" key="1">
    <source>
        <dbReference type="Pfam" id="PF18961"/>
    </source>
</evidence>